<protein>
    <recommendedName>
        <fullName evidence="3">Major facilitator superfamily (MFS) profile domain-containing protein</fullName>
    </recommendedName>
</protein>
<dbReference type="AlphaFoldDB" id="A0A8H4VZU2"/>
<name>A0A8H4VZU2_9HELO</name>
<evidence type="ECO:0000313" key="1">
    <source>
        <dbReference type="EMBL" id="KAF4626355.1"/>
    </source>
</evidence>
<dbReference type="Proteomes" id="UP000566819">
    <property type="component" value="Unassembled WGS sequence"/>
</dbReference>
<organism evidence="1 2">
    <name type="scientific">Cudoniella acicularis</name>
    <dbReference type="NCBI Taxonomy" id="354080"/>
    <lineage>
        <taxon>Eukaryota</taxon>
        <taxon>Fungi</taxon>
        <taxon>Dikarya</taxon>
        <taxon>Ascomycota</taxon>
        <taxon>Pezizomycotina</taxon>
        <taxon>Leotiomycetes</taxon>
        <taxon>Helotiales</taxon>
        <taxon>Tricladiaceae</taxon>
        <taxon>Cudoniella</taxon>
    </lineage>
</organism>
<proteinExistence type="predicted"/>
<comment type="caution">
    <text evidence="1">The sequence shown here is derived from an EMBL/GenBank/DDBJ whole genome shotgun (WGS) entry which is preliminary data.</text>
</comment>
<evidence type="ECO:0000313" key="2">
    <source>
        <dbReference type="Proteomes" id="UP000566819"/>
    </source>
</evidence>
<evidence type="ECO:0008006" key="3">
    <source>
        <dbReference type="Google" id="ProtNLM"/>
    </source>
</evidence>
<keyword evidence="2" id="KW-1185">Reference proteome</keyword>
<reference evidence="1 2" key="1">
    <citation type="submission" date="2020-03" db="EMBL/GenBank/DDBJ databases">
        <title>Draft Genome Sequence of Cudoniella acicularis.</title>
        <authorList>
            <person name="Buettner E."/>
            <person name="Kellner H."/>
        </authorList>
    </citation>
    <scope>NUCLEOTIDE SEQUENCE [LARGE SCALE GENOMIC DNA]</scope>
    <source>
        <strain evidence="1 2">DSM 108380</strain>
    </source>
</reference>
<accession>A0A8H4VZU2</accession>
<sequence length="149" mass="14891">MASSTTTTVELVEFVGGDHSGVAKSNVHPTSGHQVKVGEVSGEGARYLPGRGQVLDGDSISVQNGSLSVEGVGLVAEGGVVSGDDVGVGGNINGDTSVVFPDLSMSKAFTVILAVAGVNFLNDMGGGLLTVALPTVARDLGLGRALLLW</sequence>
<gene>
    <name evidence="1" type="ORF">G7Y89_g11805</name>
</gene>
<dbReference type="EMBL" id="JAAMPI010001168">
    <property type="protein sequence ID" value="KAF4626355.1"/>
    <property type="molecule type" value="Genomic_DNA"/>
</dbReference>